<evidence type="ECO:0000313" key="12">
    <source>
        <dbReference type="EMBL" id="EJT69475.1"/>
    </source>
</evidence>
<evidence type="ECO:0000256" key="8">
    <source>
        <dbReference type="ARBA" id="ARBA00023136"/>
    </source>
</evidence>
<dbReference type="SUPFAM" id="SSF63380">
    <property type="entry name" value="Riboflavin synthase domain-like"/>
    <property type="match status" value="1"/>
</dbReference>
<evidence type="ECO:0000256" key="7">
    <source>
        <dbReference type="ARBA" id="ARBA00023027"/>
    </source>
</evidence>
<gene>
    <name evidence="13" type="primary">20353552</name>
    <name evidence="12" type="ORF">GGTG_13094</name>
</gene>
<feature type="domain" description="FAD-binding FR-type" evidence="11">
    <location>
        <begin position="83"/>
        <end position="189"/>
    </location>
</feature>
<dbReference type="PROSITE" id="PS51384">
    <property type="entry name" value="FAD_FR"/>
    <property type="match status" value="1"/>
</dbReference>
<dbReference type="InterPro" id="IPR001433">
    <property type="entry name" value="OxRdtase_FAD/NAD-bd"/>
</dbReference>
<feature type="binding site" evidence="9">
    <location>
        <position position="154"/>
    </location>
    <ligand>
        <name>FAD</name>
        <dbReference type="ChEBI" id="CHEBI:57692"/>
    </ligand>
</feature>
<dbReference type="InterPro" id="IPR001834">
    <property type="entry name" value="CBR-like"/>
</dbReference>
<dbReference type="EMBL" id="GL385404">
    <property type="protein sequence ID" value="EJT69475.1"/>
    <property type="molecule type" value="Genomic_DNA"/>
</dbReference>
<keyword evidence="5 9" id="KW-0274">FAD</keyword>
<keyword evidence="6 10" id="KW-0560">Oxidoreductase</keyword>
<dbReference type="GeneID" id="20353552"/>
<dbReference type="InterPro" id="IPR008333">
    <property type="entry name" value="Cbr1-like_FAD-bd_dom"/>
</dbReference>
<dbReference type="Pfam" id="PF00970">
    <property type="entry name" value="FAD_binding_6"/>
    <property type="match status" value="1"/>
</dbReference>
<keyword evidence="7 10" id="KW-0520">NAD</keyword>
<dbReference type="EnsemblFungi" id="EJT69475">
    <property type="protein sequence ID" value="EJT69475"/>
    <property type="gene ID" value="GGTG_13094"/>
</dbReference>
<dbReference type="Proteomes" id="UP000006039">
    <property type="component" value="Unassembled WGS sequence"/>
</dbReference>
<feature type="binding site" evidence="9">
    <location>
        <position position="164"/>
    </location>
    <ligand>
        <name>FAD</name>
        <dbReference type="ChEBI" id="CHEBI:57692"/>
    </ligand>
</feature>
<evidence type="ECO:0000256" key="2">
    <source>
        <dbReference type="ARBA" id="ARBA00004572"/>
    </source>
</evidence>
<dbReference type="InterPro" id="IPR039261">
    <property type="entry name" value="FNR_nucleotide-bd"/>
</dbReference>
<dbReference type="OrthoDB" id="432685at2759"/>
<dbReference type="PANTHER" id="PTHR19370">
    <property type="entry name" value="NADH-CYTOCHROME B5 REDUCTASE"/>
    <property type="match status" value="1"/>
</dbReference>
<dbReference type="eggNOG" id="KOG0534">
    <property type="taxonomic scope" value="Eukaryota"/>
</dbReference>
<comment type="catalytic activity">
    <reaction evidence="10">
        <text>2 Fe(III)-[cytochrome b5] + NADH = 2 Fe(II)-[cytochrome b5] + NAD(+) + H(+)</text>
        <dbReference type="Rhea" id="RHEA:46680"/>
        <dbReference type="Rhea" id="RHEA-COMP:10438"/>
        <dbReference type="Rhea" id="RHEA-COMP:10439"/>
        <dbReference type="ChEBI" id="CHEBI:15378"/>
        <dbReference type="ChEBI" id="CHEBI:29033"/>
        <dbReference type="ChEBI" id="CHEBI:29034"/>
        <dbReference type="ChEBI" id="CHEBI:57540"/>
        <dbReference type="ChEBI" id="CHEBI:57945"/>
        <dbReference type="EC" id="1.6.2.2"/>
    </reaction>
</comment>
<feature type="binding site" evidence="9">
    <location>
        <position position="139"/>
    </location>
    <ligand>
        <name>FAD</name>
        <dbReference type="ChEBI" id="CHEBI:57692"/>
    </ligand>
</feature>
<sequence length="331" mass="35019">MFQSAARLAARKVASAATRPAAATSSSPITAAAAAPHPRPAMSTNMYIAAAAVVAAGAYGVYLRSQPPVRADDGSAKFFGGFPPLKSLRLHSAELINHNTKRLRFELPDKDAVSGLSLTSATLTVSFPNGSWVPVPRPYTPVSDLNQKGYVEYLIKHYPDGKGSTAMHNLKPGEHVYFMPIPGYKWSRNKHTHVAMVAGGAGITPMYQLARHVLADPADSTRLTLVWGVNEDRDLFLADEFDRLAAEHPGRFRAVYVVSKPGSAGKHKAGYVTGDLLREAGVVPPGGEKAAAGDTKVLVCGPPAMEKALTKGADGGVLGALGFAKGQIHQF</sequence>
<accession>J3PHW3</accession>
<reference evidence="14" key="1">
    <citation type="submission" date="2010-07" db="EMBL/GenBank/DDBJ databases">
        <title>The genome sequence of Gaeumannomyces graminis var. tritici strain R3-111a-1.</title>
        <authorList>
            <consortium name="The Broad Institute Genome Sequencing Platform"/>
            <person name="Ma L.-J."/>
            <person name="Dead R."/>
            <person name="Young S."/>
            <person name="Zeng Q."/>
            <person name="Koehrsen M."/>
            <person name="Alvarado L."/>
            <person name="Berlin A."/>
            <person name="Chapman S.B."/>
            <person name="Chen Z."/>
            <person name="Freedman E."/>
            <person name="Gellesch M."/>
            <person name="Goldberg J."/>
            <person name="Griggs A."/>
            <person name="Gujja S."/>
            <person name="Heilman E.R."/>
            <person name="Heiman D."/>
            <person name="Hepburn T."/>
            <person name="Howarth C."/>
            <person name="Jen D."/>
            <person name="Larson L."/>
            <person name="Mehta T."/>
            <person name="Neiman D."/>
            <person name="Pearson M."/>
            <person name="Roberts A."/>
            <person name="Saif S."/>
            <person name="Shea T."/>
            <person name="Shenoy N."/>
            <person name="Sisk P."/>
            <person name="Stolte C."/>
            <person name="Sykes S."/>
            <person name="Walk T."/>
            <person name="White J."/>
            <person name="Yandava C."/>
            <person name="Haas B."/>
            <person name="Nusbaum C."/>
            <person name="Birren B."/>
        </authorList>
    </citation>
    <scope>NUCLEOTIDE SEQUENCE [LARGE SCALE GENOMIC DNA]</scope>
    <source>
        <strain evidence="14">R3-111a-1</strain>
    </source>
</reference>
<dbReference type="GO" id="GO:0090524">
    <property type="term" value="F:cytochrome-b5 reductase activity, acting on NADH"/>
    <property type="evidence" value="ECO:0007669"/>
    <property type="project" value="UniProtKB-EC"/>
</dbReference>
<evidence type="ECO:0000313" key="14">
    <source>
        <dbReference type="Proteomes" id="UP000006039"/>
    </source>
</evidence>
<reference evidence="13" key="5">
    <citation type="submission" date="2018-04" db="UniProtKB">
        <authorList>
            <consortium name="EnsemblFungi"/>
        </authorList>
    </citation>
    <scope>IDENTIFICATION</scope>
    <source>
        <strain evidence="13">R3-111a-1</strain>
    </source>
</reference>
<evidence type="ECO:0000256" key="5">
    <source>
        <dbReference type="ARBA" id="ARBA00022827"/>
    </source>
</evidence>
<dbReference type="InterPro" id="IPR017938">
    <property type="entry name" value="Riboflavin_synthase-like_b-brl"/>
</dbReference>
<feature type="binding site" evidence="9">
    <location>
        <position position="204"/>
    </location>
    <ligand>
        <name>FAD</name>
        <dbReference type="ChEBI" id="CHEBI:57692"/>
    </ligand>
</feature>
<dbReference type="Gene3D" id="2.40.30.10">
    <property type="entry name" value="Translation factors"/>
    <property type="match status" value="1"/>
</dbReference>
<evidence type="ECO:0000256" key="3">
    <source>
        <dbReference type="ARBA" id="ARBA00006105"/>
    </source>
</evidence>
<comment type="cofactor">
    <cofactor evidence="1 9 10">
        <name>FAD</name>
        <dbReference type="ChEBI" id="CHEBI:57692"/>
    </cofactor>
</comment>
<evidence type="ECO:0000256" key="6">
    <source>
        <dbReference type="ARBA" id="ARBA00023002"/>
    </source>
</evidence>
<dbReference type="VEuPathDB" id="FungiDB:GGTG_13094"/>
<dbReference type="RefSeq" id="XP_009229260.1">
    <property type="nucleotide sequence ID" value="XM_009230996.1"/>
</dbReference>
<dbReference type="STRING" id="644352.J3PHW3"/>
<keyword evidence="8" id="KW-0472">Membrane</keyword>
<evidence type="ECO:0000256" key="10">
    <source>
        <dbReference type="RuleBase" id="RU361226"/>
    </source>
</evidence>
<dbReference type="EC" id="1.6.2.2" evidence="10"/>
<proteinExistence type="inferred from homology"/>
<keyword evidence="4 9" id="KW-0285">Flavoprotein</keyword>
<reference evidence="12" key="3">
    <citation type="submission" date="2010-09" db="EMBL/GenBank/DDBJ databases">
        <title>Annotation of Gaeumannomyces graminis var. tritici R3-111a-1.</title>
        <authorList>
            <consortium name="The Broad Institute Genome Sequencing Platform"/>
            <person name="Ma L.-J."/>
            <person name="Dead R."/>
            <person name="Young S.K."/>
            <person name="Zeng Q."/>
            <person name="Gargeya S."/>
            <person name="Fitzgerald M."/>
            <person name="Haas B."/>
            <person name="Abouelleil A."/>
            <person name="Alvarado L."/>
            <person name="Arachchi H.M."/>
            <person name="Berlin A."/>
            <person name="Brown A."/>
            <person name="Chapman S.B."/>
            <person name="Chen Z."/>
            <person name="Dunbar C."/>
            <person name="Freedman E."/>
            <person name="Gearin G."/>
            <person name="Gellesch M."/>
            <person name="Goldberg J."/>
            <person name="Griggs A."/>
            <person name="Gujja S."/>
            <person name="Heiman D."/>
            <person name="Howarth C."/>
            <person name="Larson L."/>
            <person name="Lui A."/>
            <person name="MacDonald P.J.P."/>
            <person name="Mehta T."/>
            <person name="Montmayeur A."/>
            <person name="Murphy C."/>
            <person name="Neiman D."/>
            <person name="Pearson M."/>
            <person name="Priest M."/>
            <person name="Roberts A."/>
            <person name="Saif S."/>
            <person name="Shea T."/>
            <person name="Shenoy N."/>
            <person name="Sisk P."/>
            <person name="Stolte C."/>
            <person name="Sykes S."/>
            <person name="Yandava C."/>
            <person name="Wortman J."/>
            <person name="Nusbaum C."/>
            <person name="Birren B."/>
        </authorList>
    </citation>
    <scope>NUCLEOTIDE SEQUENCE</scope>
    <source>
        <strain evidence="12">R3-111a-1</strain>
    </source>
</reference>
<feature type="binding site" evidence="9">
    <location>
        <position position="156"/>
    </location>
    <ligand>
        <name>FAD</name>
        <dbReference type="ChEBI" id="CHEBI:57692"/>
    </ligand>
</feature>
<dbReference type="FunFam" id="3.40.50.80:FF:000009">
    <property type="entry name" value="NADH-cytochrome b5 reductase"/>
    <property type="match status" value="1"/>
</dbReference>
<evidence type="ECO:0000313" key="13">
    <source>
        <dbReference type="EnsemblFungi" id="EJT69475"/>
    </source>
</evidence>
<dbReference type="HOGENOM" id="CLU_003827_9_1_1"/>
<evidence type="ECO:0000259" key="11">
    <source>
        <dbReference type="PROSITE" id="PS51384"/>
    </source>
</evidence>
<evidence type="ECO:0000256" key="1">
    <source>
        <dbReference type="ARBA" id="ARBA00001974"/>
    </source>
</evidence>
<comment type="similarity">
    <text evidence="3 10">Belongs to the flavoprotein pyridine nucleotide cytochrome reductase family.</text>
</comment>
<reference evidence="13" key="4">
    <citation type="journal article" date="2015" name="G3 (Bethesda)">
        <title>Genome sequences of three phytopathogenic species of the Magnaporthaceae family of fungi.</title>
        <authorList>
            <person name="Okagaki L.H."/>
            <person name="Nunes C.C."/>
            <person name="Sailsbery J."/>
            <person name="Clay B."/>
            <person name="Brown D."/>
            <person name="John T."/>
            <person name="Oh Y."/>
            <person name="Young N."/>
            <person name="Fitzgerald M."/>
            <person name="Haas B.J."/>
            <person name="Zeng Q."/>
            <person name="Young S."/>
            <person name="Adiconis X."/>
            <person name="Fan L."/>
            <person name="Levin J.Z."/>
            <person name="Mitchell T.K."/>
            <person name="Okubara P.A."/>
            <person name="Farman M.L."/>
            <person name="Kohn L.M."/>
            <person name="Birren B."/>
            <person name="Ma L.-J."/>
            <person name="Dean R.A."/>
        </authorList>
    </citation>
    <scope>NUCLEOTIDE SEQUENCE</scope>
    <source>
        <strain evidence="13">R3-111a-1</strain>
    </source>
</reference>
<organism evidence="12">
    <name type="scientific">Gaeumannomyces tritici (strain R3-111a-1)</name>
    <name type="common">Wheat and barley take-all root rot fungus</name>
    <name type="synonym">Gaeumannomyces graminis var. tritici</name>
    <dbReference type="NCBI Taxonomy" id="644352"/>
    <lineage>
        <taxon>Eukaryota</taxon>
        <taxon>Fungi</taxon>
        <taxon>Dikarya</taxon>
        <taxon>Ascomycota</taxon>
        <taxon>Pezizomycotina</taxon>
        <taxon>Sordariomycetes</taxon>
        <taxon>Sordariomycetidae</taxon>
        <taxon>Magnaporthales</taxon>
        <taxon>Magnaporthaceae</taxon>
        <taxon>Gaeumannomyces</taxon>
    </lineage>
</organism>
<protein>
    <recommendedName>
        <fullName evidence="10">NADH-cytochrome b5 reductase</fullName>
        <ecNumber evidence="10">1.6.2.2</ecNumber>
    </recommendedName>
</protein>
<reference evidence="12" key="2">
    <citation type="submission" date="2010-07" db="EMBL/GenBank/DDBJ databases">
        <authorList>
            <consortium name="The Broad Institute Genome Sequencing Platform"/>
            <consortium name="Broad Institute Genome Sequencing Center for Infectious Disease"/>
            <person name="Ma L.-J."/>
            <person name="Dead R."/>
            <person name="Young S."/>
            <person name="Zeng Q."/>
            <person name="Koehrsen M."/>
            <person name="Alvarado L."/>
            <person name="Berlin A."/>
            <person name="Chapman S.B."/>
            <person name="Chen Z."/>
            <person name="Freedman E."/>
            <person name="Gellesch M."/>
            <person name="Goldberg J."/>
            <person name="Griggs A."/>
            <person name="Gujja S."/>
            <person name="Heilman E.R."/>
            <person name="Heiman D."/>
            <person name="Hepburn T."/>
            <person name="Howarth C."/>
            <person name="Jen D."/>
            <person name="Larson L."/>
            <person name="Mehta T."/>
            <person name="Neiman D."/>
            <person name="Pearson M."/>
            <person name="Roberts A."/>
            <person name="Saif S."/>
            <person name="Shea T."/>
            <person name="Shenoy N."/>
            <person name="Sisk P."/>
            <person name="Stolte C."/>
            <person name="Sykes S."/>
            <person name="Walk T."/>
            <person name="White J."/>
            <person name="Yandava C."/>
            <person name="Haas B."/>
            <person name="Nusbaum C."/>
            <person name="Birren B."/>
        </authorList>
    </citation>
    <scope>NUCLEOTIDE SEQUENCE</scope>
    <source>
        <strain evidence="12">R3-111a-1</strain>
    </source>
</reference>
<feature type="binding site" evidence="9">
    <location>
        <position position="137"/>
    </location>
    <ligand>
        <name>FAD</name>
        <dbReference type="ChEBI" id="CHEBI:57692"/>
    </ligand>
</feature>
<dbReference type="GO" id="GO:0005741">
    <property type="term" value="C:mitochondrial outer membrane"/>
    <property type="evidence" value="ECO:0007669"/>
    <property type="project" value="UniProtKB-SubCell"/>
</dbReference>
<dbReference type="Gene3D" id="3.40.50.80">
    <property type="entry name" value="Nucleotide-binding domain of ferredoxin-NADP reductase (FNR) module"/>
    <property type="match status" value="1"/>
</dbReference>
<comment type="subcellular location">
    <subcellularLocation>
        <location evidence="2">Mitochondrion outer membrane</location>
        <topology evidence="2">Single-pass membrane protein</topology>
    </subcellularLocation>
</comment>
<dbReference type="PRINTS" id="PR00371">
    <property type="entry name" value="FPNCR"/>
</dbReference>
<feature type="binding site" evidence="9">
    <location>
        <position position="138"/>
    </location>
    <ligand>
        <name>FAD</name>
        <dbReference type="ChEBI" id="CHEBI:57692"/>
    </ligand>
</feature>
<dbReference type="SUPFAM" id="SSF52343">
    <property type="entry name" value="Ferredoxin reductase-like, C-terminal NADP-linked domain"/>
    <property type="match status" value="1"/>
</dbReference>
<dbReference type="PRINTS" id="PR00406">
    <property type="entry name" value="CYTB5RDTASE"/>
</dbReference>
<evidence type="ECO:0000256" key="4">
    <source>
        <dbReference type="ARBA" id="ARBA00022630"/>
    </source>
</evidence>
<dbReference type="PANTHER" id="PTHR19370:SF101">
    <property type="entry name" value="NADH-CYTOCHROME B5 REDUCTASE"/>
    <property type="match status" value="1"/>
</dbReference>
<feature type="binding site" evidence="9">
    <location>
        <position position="162"/>
    </location>
    <ligand>
        <name>FAD</name>
        <dbReference type="ChEBI" id="CHEBI:57692"/>
    </ligand>
</feature>
<dbReference type="Pfam" id="PF00175">
    <property type="entry name" value="NAD_binding_1"/>
    <property type="match status" value="1"/>
</dbReference>
<dbReference type="InterPro" id="IPR017927">
    <property type="entry name" value="FAD-bd_FR_type"/>
</dbReference>
<evidence type="ECO:0000256" key="9">
    <source>
        <dbReference type="PIRSR" id="PIRSR601834-1"/>
    </source>
</evidence>
<keyword evidence="14" id="KW-1185">Reference proteome</keyword>
<dbReference type="GO" id="GO:0006696">
    <property type="term" value="P:ergosterol biosynthetic process"/>
    <property type="evidence" value="ECO:0007669"/>
    <property type="project" value="TreeGrafter"/>
</dbReference>
<dbReference type="CDD" id="cd06183">
    <property type="entry name" value="cyt_b5_reduct_like"/>
    <property type="match status" value="1"/>
</dbReference>
<dbReference type="AlphaFoldDB" id="J3PHW3"/>
<dbReference type="InterPro" id="IPR001709">
    <property type="entry name" value="Flavoprot_Pyr_Nucl_cyt_Rdtase"/>
</dbReference>
<name>J3PHW3_GAET3</name>